<dbReference type="GO" id="GO:0005576">
    <property type="term" value="C:extracellular region"/>
    <property type="evidence" value="ECO:0007669"/>
    <property type="project" value="UniProtKB-SubCell"/>
</dbReference>
<keyword evidence="9" id="KW-1185">Reference proteome</keyword>
<evidence type="ECO:0000313" key="7">
    <source>
        <dbReference type="EMBL" id="CAA04352.1"/>
    </source>
</evidence>
<evidence type="ECO:0000313" key="9">
    <source>
        <dbReference type="Proteomes" id="UP000255236"/>
    </source>
</evidence>
<comment type="function">
    <text evidence="1">Acts as a pheromone, induces cells to develop competence for genetic transformation.</text>
</comment>
<protein>
    <submittedName>
        <fullName evidence="7">Competence stimulating peptide</fullName>
    </submittedName>
</protein>
<comment type="similarity">
    <text evidence="3">Belongs to the ComC family.</text>
</comment>
<evidence type="ECO:0000256" key="2">
    <source>
        <dbReference type="ARBA" id="ARBA00004613"/>
    </source>
</evidence>
<dbReference type="Proteomes" id="UP000255236">
    <property type="component" value="Unassembled WGS sequence"/>
</dbReference>
<evidence type="ECO:0000256" key="5">
    <source>
        <dbReference type="ARBA" id="ARBA00023044"/>
    </source>
</evidence>
<evidence type="ECO:0000256" key="3">
    <source>
        <dbReference type="ARBA" id="ARBA00009039"/>
    </source>
</evidence>
<name>O33670_9STRE</name>
<evidence type="ECO:0000256" key="4">
    <source>
        <dbReference type="ARBA" id="ARBA00022525"/>
    </source>
</evidence>
<dbReference type="AlphaFoldDB" id="O33670"/>
<sequence>MKKIFSKKEITKVEVESFKELTDEQLNKIVGGDRRDPRGIIGIGKKLFG</sequence>
<keyword evidence="6" id="KW-0178">Competence</keyword>
<reference evidence="8" key="3">
    <citation type="submission" date="2018-06" db="EMBL/GenBank/DDBJ databases">
        <authorList>
            <consortium name="Pathogen Informatics"/>
            <person name="Doyle S."/>
        </authorList>
    </citation>
    <scope>NUCLEOTIDE SEQUENCE [LARGE SCALE GENOMIC DNA]</scope>
    <source>
        <strain evidence="8">NCTC11063</strain>
    </source>
</reference>
<evidence type="ECO:0000313" key="8">
    <source>
        <dbReference type="EMBL" id="SUN81164.1"/>
    </source>
</evidence>
<accession>O33670</accession>
<evidence type="ECO:0000256" key="1">
    <source>
        <dbReference type="ARBA" id="ARBA00002667"/>
    </source>
</evidence>
<dbReference type="NCBIfam" id="TIGR01847">
    <property type="entry name" value="bacteriocin_sig"/>
    <property type="match status" value="1"/>
</dbReference>
<gene>
    <name evidence="7" type="primary">comC</name>
    <name evidence="8" type="ORF">NCTC11063_01912</name>
</gene>
<reference evidence="7" key="2">
    <citation type="submission" date="1997-08" db="EMBL/GenBank/DDBJ databases">
        <title>Natural competence in the genus Streptococcus: Evidence that streptococci can change pherotype by interspecies recombinational exchanges.</title>
        <authorList>
            <person name="Havarstein L.S."/>
            <person name="Hakenbeck R."/>
            <person name="Gaustad P."/>
        </authorList>
    </citation>
    <scope>NUCLEOTIDE SEQUENCE</scope>
    <source>
        <strain evidence="7">NCTC 10708</strain>
    </source>
</reference>
<reference evidence="7" key="1">
    <citation type="journal article" date="1997" name="J. Bacteriol.">
        <title>Natural competence in the genus Streptococcus: evidence that streptococci can change pherotype by interspecies recombinational exchanges.</title>
        <authorList>
            <person name="Haevarstein L.S."/>
            <person name="Hakenbeck R."/>
            <person name="Gaustad P."/>
        </authorList>
    </citation>
    <scope>NUCLEOTIDE SEQUENCE</scope>
    <source>
        <strain evidence="7">NCTC 10708</strain>
    </source>
</reference>
<dbReference type="GO" id="GO:0005186">
    <property type="term" value="F:pheromone activity"/>
    <property type="evidence" value="ECO:0007669"/>
    <property type="project" value="UniProtKB-KW"/>
</dbReference>
<dbReference type="EMBL" id="AJ000868">
    <property type="protein sequence ID" value="CAA04352.1"/>
    <property type="molecule type" value="Genomic_DNA"/>
</dbReference>
<keyword evidence="4" id="KW-0964">Secreted</keyword>
<comment type="subcellular location">
    <subcellularLocation>
        <location evidence="2">Secreted</location>
    </subcellularLocation>
</comment>
<dbReference type="InterPro" id="IPR004288">
    <property type="entry name" value="Competence_ComC"/>
</dbReference>
<dbReference type="EMBL" id="UHFT01000001">
    <property type="protein sequence ID" value="SUN81164.1"/>
    <property type="molecule type" value="Genomic_DNA"/>
</dbReference>
<dbReference type="Pfam" id="PF03047">
    <property type="entry name" value="ComC"/>
    <property type="match status" value="1"/>
</dbReference>
<proteinExistence type="inferred from homology"/>
<evidence type="ECO:0000256" key="6">
    <source>
        <dbReference type="ARBA" id="ARBA00023287"/>
    </source>
</evidence>
<keyword evidence="5" id="KW-0588">Pheromone</keyword>
<dbReference type="InterPro" id="IPR010133">
    <property type="entry name" value="Bacteriocin_signal_seq"/>
</dbReference>
<organism evidence="7">
    <name type="scientific">Streptococcus milleri</name>
    <dbReference type="NCBI Taxonomy" id="33040"/>
    <lineage>
        <taxon>Bacteria</taxon>
        <taxon>Bacillati</taxon>
        <taxon>Bacillota</taxon>
        <taxon>Bacilli</taxon>
        <taxon>Lactobacillales</taxon>
        <taxon>Streptococcaceae</taxon>
        <taxon>Streptococcus</taxon>
    </lineage>
</organism>
<dbReference type="GO" id="GO:0030420">
    <property type="term" value="P:establishment of competence for transformation"/>
    <property type="evidence" value="ECO:0007669"/>
    <property type="project" value="UniProtKB-KW"/>
</dbReference>
<dbReference type="RefSeq" id="WP_080983098.1">
    <property type="nucleotide sequence ID" value="NZ_LR134307.1"/>
</dbReference>